<reference evidence="2 3" key="1">
    <citation type="submission" date="2017-06" db="EMBL/GenBank/DDBJ databases">
        <authorList>
            <person name="Kim H.J."/>
            <person name="Triplett B.A."/>
        </authorList>
    </citation>
    <scope>NUCLEOTIDE SEQUENCE [LARGE SCALE GENOMIC DNA]</scope>
    <source>
        <strain evidence="2 3">CGMCC 4.5593</strain>
    </source>
</reference>
<dbReference type="AlphaFoldDB" id="A0A239P2J0"/>
<proteinExistence type="predicted"/>
<protein>
    <submittedName>
        <fullName evidence="2">Uncharacterized protein</fullName>
    </submittedName>
</protein>
<gene>
    <name evidence="2" type="ORF">SAMN05421812_112253</name>
</gene>
<feature type="region of interest" description="Disordered" evidence="1">
    <location>
        <begin position="91"/>
        <end position="253"/>
    </location>
</feature>
<dbReference type="Proteomes" id="UP000198362">
    <property type="component" value="Unassembled WGS sequence"/>
</dbReference>
<feature type="compositionally biased region" description="Basic residues" evidence="1">
    <location>
        <begin position="194"/>
        <end position="209"/>
    </location>
</feature>
<keyword evidence="3" id="KW-1185">Reference proteome</keyword>
<organism evidence="2 3">
    <name type="scientific">Asanoa hainanensis</name>
    <dbReference type="NCBI Taxonomy" id="560556"/>
    <lineage>
        <taxon>Bacteria</taxon>
        <taxon>Bacillati</taxon>
        <taxon>Actinomycetota</taxon>
        <taxon>Actinomycetes</taxon>
        <taxon>Micromonosporales</taxon>
        <taxon>Micromonosporaceae</taxon>
        <taxon>Asanoa</taxon>
    </lineage>
</organism>
<evidence type="ECO:0000313" key="3">
    <source>
        <dbReference type="Proteomes" id="UP000198362"/>
    </source>
</evidence>
<sequence length="253" mass="27655">MTTRFRRIVVAGLHCAAMSDLSRRSRDSKSTRDFVHPDGQIMDINPASFPMAVFSVMLASGPGAISSVGPCVVQAPCVGGKEPLVRNRVALTSQDRDQTRPRHLSRQAVGNAEFNGRHPRRRVDSTGPPALSRKPGQVVYRCEIRSRRKTARALGGSTTPRSHAAKTAPEGTTGLIGDGSHAHSASRPPGQLAHRSRAARRHGSNRRRALGSPTAPAQRTPRHQQPLPRGQPCRPTIRPCFSRLMRRQRRSTT</sequence>
<dbReference type="EMBL" id="FZPH01000012">
    <property type="protein sequence ID" value="SNT60943.1"/>
    <property type="molecule type" value="Genomic_DNA"/>
</dbReference>
<evidence type="ECO:0000313" key="2">
    <source>
        <dbReference type="EMBL" id="SNT60943.1"/>
    </source>
</evidence>
<name>A0A239P2J0_9ACTN</name>
<accession>A0A239P2J0</accession>
<feature type="compositionally biased region" description="Basic residues" evidence="1">
    <location>
        <begin position="244"/>
        <end position="253"/>
    </location>
</feature>
<evidence type="ECO:0000256" key="1">
    <source>
        <dbReference type="SAM" id="MobiDB-lite"/>
    </source>
</evidence>